<dbReference type="InterPro" id="IPR000086">
    <property type="entry name" value="NUDIX_hydrolase_dom"/>
</dbReference>
<evidence type="ECO:0000256" key="10">
    <source>
        <dbReference type="SAM" id="MobiDB-lite"/>
    </source>
</evidence>
<dbReference type="InterPro" id="IPR049734">
    <property type="entry name" value="NudC-like_C"/>
</dbReference>
<dbReference type="InterPro" id="IPR020084">
    <property type="entry name" value="NUDIX_hydrolase_CS"/>
</dbReference>
<comment type="cofactor">
    <cofactor evidence="1">
        <name>Mg(2+)</name>
        <dbReference type="ChEBI" id="CHEBI:18420"/>
    </cofactor>
</comment>
<dbReference type="Gene3D" id="3.90.79.20">
    <property type="match status" value="1"/>
</dbReference>
<comment type="caution">
    <text evidence="12">The sequence shown here is derived from an EMBL/GenBank/DDBJ whole genome shotgun (WGS) entry which is preliminary data.</text>
</comment>
<dbReference type="STRING" id="1089455.MOPEL_073_00540"/>
<dbReference type="InterPro" id="IPR015376">
    <property type="entry name" value="Znr_NADH_PPase"/>
</dbReference>
<evidence type="ECO:0000256" key="7">
    <source>
        <dbReference type="ARBA" id="ARBA00022842"/>
    </source>
</evidence>
<gene>
    <name evidence="12" type="primary">nudC</name>
    <name evidence="12" type="ORF">MOPEL_073_00540</name>
</gene>
<dbReference type="CDD" id="cd03429">
    <property type="entry name" value="NUDIX_NADH_pyrophosphatase_Nudt13"/>
    <property type="match status" value="1"/>
</dbReference>
<name>H5URQ6_9MICO</name>
<evidence type="ECO:0000256" key="3">
    <source>
        <dbReference type="ARBA" id="ARBA00009595"/>
    </source>
</evidence>
<keyword evidence="5" id="KW-0479">Metal-binding</keyword>
<dbReference type="InterPro" id="IPR050241">
    <property type="entry name" value="NAD-cap_RNA_hydrolase_NudC"/>
</dbReference>
<dbReference type="RefSeq" id="WP_009482312.1">
    <property type="nucleotide sequence ID" value="NZ_BAFE01000052.1"/>
</dbReference>
<dbReference type="GO" id="GO:0006742">
    <property type="term" value="P:NADP+ catabolic process"/>
    <property type="evidence" value="ECO:0007669"/>
    <property type="project" value="TreeGrafter"/>
</dbReference>
<dbReference type="Proteomes" id="UP000004367">
    <property type="component" value="Unassembled WGS sequence"/>
</dbReference>
<keyword evidence="13" id="KW-1185">Reference proteome</keyword>
<dbReference type="Gene3D" id="3.90.79.10">
    <property type="entry name" value="Nucleoside Triphosphate Pyrophosphohydrolase"/>
    <property type="match status" value="1"/>
</dbReference>
<evidence type="ECO:0000256" key="8">
    <source>
        <dbReference type="ARBA" id="ARBA00023027"/>
    </source>
</evidence>
<evidence type="ECO:0000256" key="1">
    <source>
        <dbReference type="ARBA" id="ARBA00001946"/>
    </source>
</evidence>
<dbReference type="AlphaFoldDB" id="H5URQ6"/>
<keyword evidence="8" id="KW-0520">NAD</keyword>
<dbReference type="PANTHER" id="PTHR42904">
    <property type="entry name" value="NUDIX HYDROLASE, NUDC SUBFAMILY"/>
    <property type="match status" value="1"/>
</dbReference>
<evidence type="ECO:0000259" key="11">
    <source>
        <dbReference type="PROSITE" id="PS51462"/>
    </source>
</evidence>
<evidence type="ECO:0000313" key="12">
    <source>
        <dbReference type="EMBL" id="GAB48414.1"/>
    </source>
</evidence>
<comment type="cofactor">
    <cofactor evidence="2">
        <name>Zn(2+)</name>
        <dbReference type="ChEBI" id="CHEBI:29105"/>
    </cofactor>
</comment>
<keyword evidence="7" id="KW-0460">Magnesium</keyword>
<dbReference type="SUPFAM" id="SSF55811">
    <property type="entry name" value="Nudix"/>
    <property type="match status" value="1"/>
</dbReference>
<keyword evidence="6" id="KW-0378">Hydrolase</keyword>
<dbReference type="PROSITE" id="PS00893">
    <property type="entry name" value="NUDIX_BOX"/>
    <property type="match status" value="1"/>
</dbReference>
<dbReference type="EC" id="3.6.1.22" evidence="4"/>
<dbReference type="GO" id="GO:0046872">
    <property type="term" value="F:metal ion binding"/>
    <property type="evidence" value="ECO:0007669"/>
    <property type="project" value="UniProtKB-KW"/>
</dbReference>
<dbReference type="Pfam" id="PF09297">
    <property type="entry name" value="Zn_ribbon_NUD"/>
    <property type="match status" value="1"/>
</dbReference>
<evidence type="ECO:0000256" key="5">
    <source>
        <dbReference type="ARBA" id="ARBA00022723"/>
    </source>
</evidence>
<organism evidence="12 13">
    <name type="scientific">Mobilicoccus pelagius NBRC 104925</name>
    <dbReference type="NCBI Taxonomy" id="1089455"/>
    <lineage>
        <taxon>Bacteria</taxon>
        <taxon>Bacillati</taxon>
        <taxon>Actinomycetota</taxon>
        <taxon>Actinomycetes</taxon>
        <taxon>Micrococcales</taxon>
        <taxon>Dermatophilaceae</taxon>
        <taxon>Mobilicoccus</taxon>
    </lineage>
</organism>
<evidence type="ECO:0000256" key="9">
    <source>
        <dbReference type="ARBA" id="ARBA00023679"/>
    </source>
</evidence>
<dbReference type="PROSITE" id="PS51462">
    <property type="entry name" value="NUDIX"/>
    <property type="match status" value="1"/>
</dbReference>
<feature type="domain" description="Nudix hydrolase" evidence="11">
    <location>
        <begin position="204"/>
        <end position="334"/>
    </location>
</feature>
<dbReference type="NCBIfam" id="NF001299">
    <property type="entry name" value="PRK00241.1"/>
    <property type="match status" value="1"/>
</dbReference>
<dbReference type="GO" id="GO:0035529">
    <property type="term" value="F:NADH pyrophosphatase activity"/>
    <property type="evidence" value="ECO:0007669"/>
    <property type="project" value="TreeGrafter"/>
</dbReference>
<feature type="compositionally biased region" description="Acidic residues" evidence="10">
    <location>
        <begin position="124"/>
        <end position="133"/>
    </location>
</feature>
<reference evidence="12 13" key="1">
    <citation type="submission" date="2012-02" db="EMBL/GenBank/DDBJ databases">
        <title>Whole genome shotgun sequence of Mobilicoccus pelagius NBRC 104925.</title>
        <authorList>
            <person name="Yoshida Y."/>
            <person name="Hosoyama A."/>
            <person name="Tsuchikane K."/>
            <person name="Katsumata H."/>
            <person name="Yamazaki S."/>
            <person name="Fujita N."/>
        </authorList>
    </citation>
    <scope>NUCLEOTIDE SEQUENCE [LARGE SCALE GENOMIC DNA]</scope>
    <source>
        <strain evidence="12 13">NBRC 104925</strain>
    </source>
</reference>
<evidence type="ECO:0000256" key="6">
    <source>
        <dbReference type="ARBA" id="ARBA00022801"/>
    </source>
</evidence>
<evidence type="ECO:0000313" key="13">
    <source>
        <dbReference type="Proteomes" id="UP000004367"/>
    </source>
</evidence>
<dbReference type="PANTHER" id="PTHR42904:SF6">
    <property type="entry name" value="NAD-CAPPED RNA HYDROLASE NUDT12"/>
    <property type="match status" value="1"/>
</dbReference>
<dbReference type="GO" id="GO:0019677">
    <property type="term" value="P:NAD+ catabolic process"/>
    <property type="evidence" value="ECO:0007669"/>
    <property type="project" value="TreeGrafter"/>
</dbReference>
<dbReference type="eggNOG" id="COG2816">
    <property type="taxonomic scope" value="Bacteria"/>
</dbReference>
<dbReference type="GO" id="GO:0005829">
    <property type="term" value="C:cytosol"/>
    <property type="evidence" value="ECO:0007669"/>
    <property type="project" value="TreeGrafter"/>
</dbReference>
<comment type="catalytic activity">
    <reaction evidence="9">
        <text>a 5'-end NAD(+)-phospho-ribonucleoside in mRNA + H2O = a 5'-end phospho-adenosine-phospho-ribonucleoside in mRNA + beta-nicotinamide D-ribonucleotide + 2 H(+)</text>
        <dbReference type="Rhea" id="RHEA:60876"/>
        <dbReference type="Rhea" id="RHEA-COMP:15698"/>
        <dbReference type="Rhea" id="RHEA-COMP:15719"/>
        <dbReference type="ChEBI" id="CHEBI:14649"/>
        <dbReference type="ChEBI" id="CHEBI:15377"/>
        <dbReference type="ChEBI" id="CHEBI:15378"/>
        <dbReference type="ChEBI" id="CHEBI:144029"/>
        <dbReference type="ChEBI" id="CHEBI:144051"/>
    </reaction>
    <physiologicalReaction direction="left-to-right" evidence="9">
        <dbReference type="Rhea" id="RHEA:60877"/>
    </physiologicalReaction>
</comment>
<dbReference type="OrthoDB" id="9791656at2"/>
<dbReference type="Pfam" id="PF00293">
    <property type="entry name" value="NUDIX"/>
    <property type="match status" value="1"/>
</dbReference>
<dbReference type="EMBL" id="BAFE01000052">
    <property type="protein sequence ID" value="GAB48414.1"/>
    <property type="molecule type" value="Genomic_DNA"/>
</dbReference>
<feature type="region of interest" description="Disordered" evidence="10">
    <location>
        <begin position="108"/>
        <end position="133"/>
    </location>
</feature>
<evidence type="ECO:0000256" key="4">
    <source>
        <dbReference type="ARBA" id="ARBA00012381"/>
    </source>
</evidence>
<sequence>MSIEPTGGQGSTGTIQERVGLERAAWDASAALADPGTRVLEIIGDKGPVEVARDGSGPVLRWRAPRPEDAGAELVVLLGRAPGQDPSGGTPGVHAGRGADLVAVVRPAPPTGDDAPGGRVATDDTTDDITDDITDEDGATVAWRALREVGPWMDATDVAWWMTAQGLVLWHRTHRFCSRCGSPTRVASAGWMRVCEKEERESYPRTDPAVIMGIRDAEDRLLLARSPMWPEGRRSVLAGFVEPGESLEDAVRREVAEEVGLRVVRTEYVASQPWPFPASLMLGFAGWADGTALERDPGEIAEAEWYTREEVRAGVEAGTLLLPGRMSIARRLVEDWYGERLFVPGVDELGGEAWARPS</sequence>
<protein>
    <recommendedName>
        <fullName evidence="4">NAD(+) diphosphatase</fullName>
        <ecNumber evidence="4">3.6.1.22</ecNumber>
    </recommendedName>
</protein>
<evidence type="ECO:0000256" key="2">
    <source>
        <dbReference type="ARBA" id="ARBA00001947"/>
    </source>
</evidence>
<dbReference type="InterPro" id="IPR015797">
    <property type="entry name" value="NUDIX_hydrolase-like_dom_sf"/>
</dbReference>
<comment type="similarity">
    <text evidence="3">Belongs to the Nudix hydrolase family. NudC subfamily.</text>
</comment>
<proteinExistence type="inferred from homology"/>
<accession>H5URQ6</accession>